<keyword evidence="3" id="KW-1185">Reference proteome</keyword>
<evidence type="ECO:0000256" key="1">
    <source>
        <dbReference type="SAM" id="MobiDB-lite"/>
    </source>
</evidence>
<proteinExistence type="predicted"/>
<gene>
    <name evidence="2" type="ORF">LAME_0G11320G</name>
</gene>
<dbReference type="EMBL" id="LT598484">
    <property type="protein sequence ID" value="SCV00681.1"/>
    <property type="molecule type" value="Genomic_DNA"/>
</dbReference>
<evidence type="ECO:0000313" key="2">
    <source>
        <dbReference type="EMBL" id="SCV00681.1"/>
    </source>
</evidence>
<sequence length="74" mass="8352">MRSRRTPHNTLDRPVVMHPGSRQHVSESEVLQFLGQFIQERESEGDTDASGAVAQLRRIERDFKGLPPAVLDAQ</sequence>
<dbReference type="OrthoDB" id="4093689at2759"/>
<reference evidence="3" key="1">
    <citation type="submission" date="2016-03" db="EMBL/GenBank/DDBJ databases">
        <authorList>
            <person name="Devillers Hugo."/>
        </authorList>
    </citation>
    <scope>NUCLEOTIDE SEQUENCE [LARGE SCALE GENOMIC DNA]</scope>
</reference>
<dbReference type="Proteomes" id="UP000191144">
    <property type="component" value="Chromosome G"/>
</dbReference>
<organism evidence="2 3">
    <name type="scientific">Lachancea meyersii CBS 8951</name>
    <dbReference type="NCBI Taxonomy" id="1266667"/>
    <lineage>
        <taxon>Eukaryota</taxon>
        <taxon>Fungi</taxon>
        <taxon>Dikarya</taxon>
        <taxon>Ascomycota</taxon>
        <taxon>Saccharomycotina</taxon>
        <taxon>Saccharomycetes</taxon>
        <taxon>Saccharomycetales</taxon>
        <taxon>Saccharomycetaceae</taxon>
        <taxon>Lachancea</taxon>
    </lineage>
</organism>
<protein>
    <submittedName>
        <fullName evidence="2">LAME_0G11320g1_1</fullName>
    </submittedName>
</protein>
<dbReference type="Gene3D" id="6.10.250.3390">
    <property type="match status" value="1"/>
</dbReference>
<feature type="region of interest" description="Disordered" evidence="1">
    <location>
        <begin position="1"/>
        <end position="24"/>
    </location>
</feature>
<evidence type="ECO:0000313" key="3">
    <source>
        <dbReference type="Proteomes" id="UP000191144"/>
    </source>
</evidence>
<accession>A0A1G4K9A2</accession>
<dbReference type="InterPro" id="IPR013239">
    <property type="entry name" value="RNA_polI_Rpa14"/>
</dbReference>
<name>A0A1G4K9A2_9SACH</name>
<dbReference type="AlphaFoldDB" id="A0A1G4K9A2"/>
<dbReference type="Pfam" id="PF08203">
    <property type="entry name" value="RNA_polI_A14"/>
    <property type="match status" value="2"/>
</dbReference>